<organism evidence="8 9">
    <name type="scientific">Xylanimonas ulmi</name>
    <dbReference type="NCBI Taxonomy" id="228973"/>
    <lineage>
        <taxon>Bacteria</taxon>
        <taxon>Bacillati</taxon>
        <taxon>Actinomycetota</taxon>
        <taxon>Actinomycetes</taxon>
        <taxon>Micrococcales</taxon>
        <taxon>Promicromonosporaceae</taxon>
        <taxon>Xylanimonas</taxon>
    </lineage>
</organism>
<evidence type="ECO:0000256" key="2">
    <source>
        <dbReference type="ARBA" id="ARBA00022692"/>
    </source>
</evidence>
<dbReference type="GO" id="GO:0140359">
    <property type="term" value="F:ABC-type transporter activity"/>
    <property type="evidence" value="ECO:0007669"/>
    <property type="project" value="InterPro"/>
</dbReference>
<evidence type="ECO:0000313" key="9">
    <source>
        <dbReference type="Proteomes" id="UP000293852"/>
    </source>
</evidence>
<dbReference type="PANTHER" id="PTHR43229">
    <property type="entry name" value="NODULATION PROTEIN J"/>
    <property type="match status" value="1"/>
</dbReference>
<dbReference type="PIRSF" id="PIRSF006648">
    <property type="entry name" value="DrrB"/>
    <property type="match status" value="1"/>
</dbReference>
<dbReference type="Pfam" id="PF01061">
    <property type="entry name" value="ABC2_membrane"/>
    <property type="match status" value="1"/>
</dbReference>
<evidence type="ECO:0000256" key="3">
    <source>
        <dbReference type="ARBA" id="ARBA00022989"/>
    </source>
</evidence>
<evidence type="ECO:0000256" key="4">
    <source>
        <dbReference type="ARBA" id="ARBA00023136"/>
    </source>
</evidence>
<dbReference type="PANTHER" id="PTHR43229:SF2">
    <property type="entry name" value="NODULATION PROTEIN J"/>
    <property type="match status" value="1"/>
</dbReference>
<protein>
    <recommendedName>
        <fullName evidence="6">Transport permease protein</fullName>
    </recommendedName>
</protein>
<comment type="similarity">
    <text evidence="6">Belongs to the ABC-2 integral membrane protein family.</text>
</comment>
<feature type="transmembrane region" description="Helical" evidence="6">
    <location>
        <begin position="252"/>
        <end position="274"/>
    </location>
</feature>
<keyword evidence="9" id="KW-1185">Reference proteome</keyword>
<keyword evidence="6" id="KW-0813">Transport</keyword>
<keyword evidence="4 6" id="KW-0472">Membrane</keyword>
<keyword evidence="3 6" id="KW-1133">Transmembrane helix</keyword>
<proteinExistence type="inferred from homology"/>
<keyword evidence="2 6" id="KW-0812">Transmembrane</keyword>
<name>A0A4Q7M7R4_9MICO</name>
<gene>
    <name evidence="8" type="ORF">EV386_3065</name>
</gene>
<dbReference type="PROSITE" id="PS51012">
    <property type="entry name" value="ABC_TM2"/>
    <property type="match status" value="1"/>
</dbReference>
<evidence type="ECO:0000259" key="7">
    <source>
        <dbReference type="PROSITE" id="PS51012"/>
    </source>
</evidence>
<feature type="transmembrane region" description="Helical" evidence="6">
    <location>
        <begin position="188"/>
        <end position="208"/>
    </location>
</feature>
<accession>A0A4Q7M7R4</accession>
<dbReference type="InterPro" id="IPR000412">
    <property type="entry name" value="ABC_2_transport"/>
</dbReference>
<sequence length="278" mass="29163">MTTLTTTPHLTPARQGPLTAVRHALADAATMAGRSLRLARRDIDVLVTATAVPVMILLMFTFVFGGAVDVGIDYIQYATPGIILLCAGFGAASTAVAVEQDMSGGMVDRLRSLPTTPWTFLFGHVVAAMARNLVTTGVVFAVAAALGFRPSAGVLGWLAAVGLLTLFINAIAWAAAFNGAVVRSPEAAGAFSFVVMFFPYVSSAFVPVETLPTWMRGFAQHQPVTPLIETVRGLLVPGTPGAVSGDELGSTALLAVVWCLGLTVVFAALAAWAYRRRR</sequence>
<dbReference type="InterPro" id="IPR013525">
    <property type="entry name" value="ABC2_TM"/>
</dbReference>
<dbReference type="OrthoDB" id="670210at2"/>
<dbReference type="Proteomes" id="UP000293852">
    <property type="component" value="Unassembled WGS sequence"/>
</dbReference>
<evidence type="ECO:0000256" key="1">
    <source>
        <dbReference type="ARBA" id="ARBA00004141"/>
    </source>
</evidence>
<dbReference type="GO" id="GO:0043190">
    <property type="term" value="C:ATP-binding cassette (ABC) transporter complex"/>
    <property type="evidence" value="ECO:0007669"/>
    <property type="project" value="InterPro"/>
</dbReference>
<evidence type="ECO:0000256" key="6">
    <source>
        <dbReference type="RuleBase" id="RU361157"/>
    </source>
</evidence>
<feature type="domain" description="ABC transmembrane type-2" evidence="7">
    <location>
        <begin position="44"/>
        <end position="277"/>
    </location>
</feature>
<dbReference type="AlphaFoldDB" id="A0A4Q7M7R4"/>
<keyword evidence="6" id="KW-1003">Cell membrane</keyword>
<evidence type="ECO:0000256" key="5">
    <source>
        <dbReference type="ARBA" id="ARBA00023251"/>
    </source>
</evidence>
<reference evidence="8 9" key="1">
    <citation type="submission" date="2019-02" db="EMBL/GenBank/DDBJ databases">
        <title>Sequencing the genomes of 1000 actinobacteria strains.</title>
        <authorList>
            <person name="Klenk H.-P."/>
        </authorList>
    </citation>
    <scope>NUCLEOTIDE SEQUENCE [LARGE SCALE GENOMIC DNA]</scope>
    <source>
        <strain evidence="8 9">DSM 16932</strain>
    </source>
</reference>
<dbReference type="EMBL" id="SGWX01000001">
    <property type="protein sequence ID" value="RZS62718.1"/>
    <property type="molecule type" value="Genomic_DNA"/>
</dbReference>
<comment type="caution">
    <text evidence="8">The sequence shown here is derived from an EMBL/GenBank/DDBJ whole genome shotgun (WGS) entry which is preliminary data.</text>
</comment>
<feature type="transmembrane region" description="Helical" evidence="6">
    <location>
        <begin position="45"/>
        <end position="68"/>
    </location>
</feature>
<feature type="transmembrane region" description="Helical" evidence="6">
    <location>
        <begin position="74"/>
        <end position="98"/>
    </location>
</feature>
<dbReference type="RefSeq" id="WP_130416181.1">
    <property type="nucleotide sequence ID" value="NZ_SGWX01000001.1"/>
</dbReference>
<dbReference type="InterPro" id="IPR051784">
    <property type="entry name" value="Nod_factor_ABC_transporter"/>
</dbReference>
<dbReference type="GO" id="GO:0046677">
    <property type="term" value="P:response to antibiotic"/>
    <property type="evidence" value="ECO:0007669"/>
    <property type="project" value="UniProtKB-KW"/>
</dbReference>
<feature type="transmembrane region" description="Helical" evidence="6">
    <location>
        <begin position="154"/>
        <end position="176"/>
    </location>
</feature>
<feature type="transmembrane region" description="Helical" evidence="6">
    <location>
        <begin position="119"/>
        <end position="148"/>
    </location>
</feature>
<comment type="subcellular location">
    <subcellularLocation>
        <location evidence="6">Cell membrane</location>
        <topology evidence="6">Multi-pass membrane protein</topology>
    </subcellularLocation>
    <subcellularLocation>
        <location evidence="1">Membrane</location>
        <topology evidence="1">Multi-pass membrane protein</topology>
    </subcellularLocation>
</comment>
<dbReference type="InterPro" id="IPR047817">
    <property type="entry name" value="ABC2_TM_bact-type"/>
</dbReference>
<evidence type="ECO:0000313" key="8">
    <source>
        <dbReference type="EMBL" id="RZS62718.1"/>
    </source>
</evidence>
<keyword evidence="5" id="KW-0046">Antibiotic resistance</keyword>